<dbReference type="Gene3D" id="2.70.98.10">
    <property type="match status" value="1"/>
</dbReference>
<keyword evidence="4" id="KW-0732">Signal</keyword>
<name>W4PDE1_9BACE</name>
<comment type="cofactor">
    <cofactor evidence="1">
        <name>Ca(2+)</name>
        <dbReference type="ChEBI" id="CHEBI:29108"/>
    </cofactor>
</comment>
<dbReference type="eggNOG" id="COG3537">
    <property type="taxonomic scope" value="Bacteria"/>
</dbReference>
<reference evidence="7" key="1">
    <citation type="journal article" date="2014" name="Genome">
        <title>Draft Genome Sequences of Three Strains of Bacteroides pyogenes Isolated from a Cat and Swine.</title>
        <authorList>
            <person name="Sakamoto M."/>
            <person name="Oshima K."/>
            <person name="Suda W."/>
            <person name="Kitamura K."/>
            <person name="Iida T."/>
            <person name="Hattori M."/>
            <person name="Ohkuma M."/>
        </authorList>
    </citation>
    <scope>NUCLEOTIDE SEQUENCE [LARGE SCALE GENOMIC DNA]</scope>
    <source>
        <strain evidence="7">JCM 6294</strain>
    </source>
</reference>
<dbReference type="Proteomes" id="UP000018842">
    <property type="component" value="Unassembled WGS sequence"/>
</dbReference>
<dbReference type="Pfam" id="PF17678">
    <property type="entry name" value="Glyco_hydro_92N"/>
    <property type="match status" value="1"/>
</dbReference>
<dbReference type="EMBL" id="BAIR01000001">
    <property type="protein sequence ID" value="GAE17398.1"/>
    <property type="molecule type" value="Genomic_DNA"/>
</dbReference>
<sequence length="100" mass="10603">MKRVLLICTLVFSLLPVYAGEGKNLSAGDGKKGLPVDYVDPFIGTTNFGTTNPGAVCPNGMMSVVPFNVMGSSEIRTIKTPVGGLLLMNIPIVSLRDMLM</sequence>
<comment type="subunit">
    <text evidence="2">Monomer.</text>
</comment>
<dbReference type="InterPro" id="IPR014718">
    <property type="entry name" value="GH-type_carb-bd"/>
</dbReference>
<evidence type="ECO:0000313" key="6">
    <source>
        <dbReference type="EMBL" id="GAE17398.1"/>
    </source>
</evidence>
<evidence type="ECO:0000256" key="3">
    <source>
        <dbReference type="ARBA" id="ARBA00022837"/>
    </source>
</evidence>
<evidence type="ECO:0000259" key="5">
    <source>
        <dbReference type="Pfam" id="PF17678"/>
    </source>
</evidence>
<dbReference type="InterPro" id="IPR041371">
    <property type="entry name" value="GH92_N"/>
</dbReference>
<protein>
    <submittedName>
        <fullName evidence="6">3-oxoacyl-[acyl-carrier-protein] synthase</fullName>
    </submittedName>
</protein>
<evidence type="ECO:0000256" key="2">
    <source>
        <dbReference type="ARBA" id="ARBA00011245"/>
    </source>
</evidence>
<feature type="signal peptide" evidence="4">
    <location>
        <begin position="1"/>
        <end position="19"/>
    </location>
</feature>
<comment type="caution">
    <text evidence="6">The sequence shown here is derived from an EMBL/GenBank/DDBJ whole genome shotgun (WGS) entry which is preliminary data.</text>
</comment>
<feature type="chain" id="PRO_5004845879" evidence="4">
    <location>
        <begin position="20"/>
        <end position="100"/>
    </location>
</feature>
<feature type="domain" description="Glycosyl hydrolase family 92 N-terminal" evidence="5">
    <location>
        <begin position="38"/>
        <end position="69"/>
    </location>
</feature>
<evidence type="ECO:0000256" key="1">
    <source>
        <dbReference type="ARBA" id="ARBA00001913"/>
    </source>
</evidence>
<proteinExistence type="predicted"/>
<dbReference type="GO" id="GO:0030246">
    <property type="term" value="F:carbohydrate binding"/>
    <property type="evidence" value="ECO:0007669"/>
    <property type="project" value="InterPro"/>
</dbReference>
<organism evidence="6 7">
    <name type="scientific">Bacteroides pyogenes DSM 20611 = JCM 6294</name>
    <dbReference type="NCBI Taxonomy" id="1121100"/>
    <lineage>
        <taxon>Bacteria</taxon>
        <taxon>Pseudomonadati</taxon>
        <taxon>Bacteroidota</taxon>
        <taxon>Bacteroidia</taxon>
        <taxon>Bacteroidales</taxon>
        <taxon>Bacteroidaceae</taxon>
        <taxon>Bacteroides</taxon>
    </lineage>
</organism>
<accession>W4PDE1</accession>
<keyword evidence="3" id="KW-0106">Calcium</keyword>
<evidence type="ECO:0000313" key="7">
    <source>
        <dbReference type="Proteomes" id="UP000018842"/>
    </source>
</evidence>
<dbReference type="AlphaFoldDB" id="W4PDE1"/>
<evidence type="ECO:0000256" key="4">
    <source>
        <dbReference type="SAM" id="SignalP"/>
    </source>
</evidence>
<gene>
    <name evidence="6" type="ORF">JCM6294_138</name>
</gene>